<protein>
    <submittedName>
        <fullName evidence="2">Uncharacterized protein</fullName>
    </submittedName>
</protein>
<name>A0A1F5YM58_9BACT</name>
<feature type="signal peptide" evidence="1">
    <location>
        <begin position="1"/>
        <end position="18"/>
    </location>
</feature>
<reference evidence="2 3" key="1">
    <citation type="journal article" date="2016" name="Nat. Commun.">
        <title>Thousands of microbial genomes shed light on interconnected biogeochemical processes in an aquifer system.</title>
        <authorList>
            <person name="Anantharaman K."/>
            <person name="Brown C.T."/>
            <person name="Hug L.A."/>
            <person name="Sharon I."/>
            <person name="Castelle C.J."/>
            <person name="Probst A.J."/>
            <person name="Thomas B.C."/>
            <person name="Singh A."/>
            <person name="Wilkins M.J."/>
            <person name="Karaoz U."/>
            <person name="Brodie E.L."/>
            <person name="Williams K.H."/>
            <person name="Hubbard S.S."/>
            <person name="Banfield J.F."/>
        </authorList>
    </citation>
    <scope>NUCLEOTIDE SEQUENCE [LARGE SCALE GENOMIC DNA]</scope>
</reference>
<dbReference type="AlphaFoldDB" id="A0A1F5YM58"/>
<evidence type="ECO:0000313" key="3">
    <source>
        <dbReference type="Proteomes" id="UP000179129"/>
    </source>
</evidence>
<feature type="chain" id="PRO_5009522513" evidence="1">
    <location>
        <begin position="19"/>
        <end position="118"/>
    </location>
</feature>
<sequence>MKRLILCLMLFLAGRAMAQADTLFILRCVEAHRDSFLVLAVFKGMPDVMPEDNPRKVKYLGTALLRDSLGVLFEAPGYQITGCDTSRTELRWTTEQDTIPTEYPRLMYLFRNGQFQIK</sequence>
<evidence type="ECO:0000256" key="1">
    <source>
        <dbReference type="SAM" id="SignalP"/>
    </source>
</evidence>
<keyword evidence="1" id="KW-0732">Signal</keyword>
<dbReference type="Proteomes" id="UP000179129">
    <property type="component" value="Unassembled WGS sequence"/>
</dbReference>
<gene>
    <name evidence="2" type="ORF">A3F83_06050</name>
</gene>
<dbReference type="STRING" id="1817867.A3F83_06050"/>
<evidence type="ECO:0000313" key="2">
    <source>
        <dbReference type="EMBL" id="OGG01271.1"/>
    </source>
</evidence>
<comment type="caution">
    <text evidence="2">The sequence shown here is derived from an EMBL/GenBank/DDBJ whole genome shotgun (WGS) entry which is preliminary data.</text>
</comment>
<accession>A0A1F5YM58</accession>
<organism evidence="2 3">
    <name type="scientific">Candidatus Glassbacteria bacterium RIFCSPLOWO2_12_FULL_58_11</name>
    <dbReference type="NCBI Taxonomy" id="1817867"/>
    <lineage>
        <taxon>Bacteria</taxon>
        <taxon>Candidatus Glassiibacteriota</taxon>
    </lineage>
</organism>
<proteinExistence type="predicted"/>
<dbReference type="EMBL" id="MFIX01000213">
    <property type="protein sequence ID" value="OGG01271.1"/>
    <property type="molecule type" value="Genomic_DNA"/>
</dbReference>